<gene>
    <name evidence="1" type="ORF">Tci_669439</name>
</gene>
<comment type="caution">
    <text evidence="1">The sequence shown here is derived from an EMBL/GenBank/DDBJ whole genome shotgun (WGS) entry which is preliminary data.</text>
</comment>
<protein>
    <submittedName>
        <fullName evidence="1">Uncharacterized protein</fullName>
    </submittedName>
</protein>
<reference evidence="1" key="1">
    <citation type="journal article" date="2019" name="Sci. Rep.">
        <title>Draft genome of Tanacetum cinerariifolium, the natural source of mosquito coil.</title>
        <authorList>
            <person name="Yamashiro T."/>
            <person name="Shiraishi A."/>
            <person name="Satake H."/>
            <person name="Nakayama K."/>
        </authorList>
    </citation>
    <scope>NUCLEOTIDE SEQUENCE</scope>
</reference>
<dbReference type="AlphaFoldDB" id="A0A699KK03"/>
<sequence>MKAGPVVKGECVYEGGLGFLGFLGNGGRSRGGDVGRVEKEQGRRENAVAGWARKTGCTVLVQTWGRGS</sequence>
<proteinExistence type="predicted"/>
<name>A0A699KK03_TANCI</name>
<evidence type="ECO:0000313" key="1">
    <source>
        <dbReference type="EMBL" id="GFA97467.1"/>
    </source>
</evidence>
<organism evidence="1">
    <name type="scientific">Tanacetum cinerariifolium</name>
    <name type="common">Dalmatian daisy</name>
    <name type="synonym">Chrysanthemum cinerariifolium</name>
    <dbReference type="NCBI Taxonomy" id="118510"/>
    <lineage>
        <taxon>Eukaryota</taxon>
        <taxon>Viridiplantae</taxon>
        <taxon>Streptophyta</taxon>
        <taxon>Embryophyta</taxon>
        <taxon>Tracheophyta</taxon>
        <taxon>Spermatophyta</taxon>
        <taxon>Magnoliopsida</taxon>
        <taxon>eudicotyledons</taxon>
        <taxon>Gunneridae</taxon>
        <taxon>Pentapetalae</taxon>
        <taxon>asterids</taxon>
        <taxon>campanulids</taxon>
        <taxon>Asterales</taxon>
        <taxon>Asteraceae</taxon>
        <taxon>Asteroideae</taxon>
        <taxon>Anthemideae</taxon>
        <taxon>Anthemidinae</taxon>
        <taxon>Tanacetum</taxon>
    </lineage>
</organism>
<dbReference type="EMBL" id="BKCJ010525478">
    <property type="protein sequence ID" value="GFA97467.1"/>
    <property type="molecule type" value="Genomic_DNA"/>
</dbReference>
<accession>A0A699KK03</accession>